<dbReference type="SUPFAM" id="SSF52972">
    <property type="entry name" value="ITPase-like"/>
    <property type="match status" value="1"/>
</dbReference>
<dbReference type="GO" id="GO:1990904">
    <property type="term" value="C:ribonucleoprotein complex"/>
    <property type="evidence" value="ECO:0007669"/>
    <property type="project" value="UniProtKB-KW"/>
</dbReference>
<comment type="caution">
    <text evidence="4">The sequence shown here is derived from an EMBL/GenBank/DDBJ whole genome shotgun (WGS) entry which is preliminary data.</text>
</comment>
<dbReference type="PRINTS" id="PR00059">
    <property type="entry name" value="RIBOSOMALL6"/>
</dbReference>
<evidence type="ECO:0000313" key="5">
    <source>
        <dbReference type="Proteomes" id="UP000275267"/>
    </source>
</evidence>
<dbReference type="OrthoDB" id="10267058at2759"/>
<gene>
    <name evidence="4" type="ORF">C2845_PM01G29890</name>
</gene>
<dbReference type="HAMAP" id="MF_00528">
    <property type="entry name" value="Maf"/>
    <property type="match status" value="1"/>
</dbReference>
<dbReference type="Gene3D" id="3.90.930.12">
    <property type="entry name" value="Ribosomal protein L6, alpha-beta domain"/>
    <property type="match status" value="1"/>
</dbReference>
<dbReference type="Pfam" id="PF02545">
    <property type="entry name" value="Maf"/>
    <property type="match status" value="1"/>
</dbReference>
<dbReference type="InterPro" id="IPR019906">
    <property type="entry name" value="Ribosomal_uL6_bac-type"/>
</dbReference>
<name>A0A3L6TQR2_PANMI</name>
<dbReference type="GO" id="GO:0003735">
    <property type="term" value="F:structural constituent of ribosome"/>
    <property type="evidence" value="ECO:0007669"/>
    <property type="project" value="InterPro"/>
</dbReference>
<dbReference type="Proteomes" id="UP000275267">
    <property type="component" value="Unassembled WGS sequence"/>
</dbReference>
<dbReference type="FunFam" id="3.90.930.12:FF:000007">
    <property type="entry name" value="60S ribosomal protein L6"/>
    <property type="match status" value="1"/>
</dbReference>
<dbReference type="InterPro" id="IPR029001">
    <property type="entry name" value="ITPase-like_fam"/>
</dbReference>
<dbReference type="InterPro" id="IPR002358">
    <property type="entry name" value="Ribosomal_uL6_CS"/>
</dbReference>
<dbReference type="Pfam" id="PF00347">
    <property type="entry name" value="Ribosomal_L6"/>
    <property type="match status" value="1"/>
</dbReference>
<keyword evidence="2" id="KW-0689">Ribosomal protein</keyword>
<keyword evidence="2" id="KW-0687">Ribonucleoprotein</keyword>
<evidence type="ECO:0000313" key="4">
    <source>
        <dbReference type="EMBL" id="RLN42637.1"/>
    </source>
</evidence>
<evidence type="ECO:0000259" key="3">
    <source>
        <dbReference type="Pfam" id="PF00347"/>
    </source>
</evidence>
<keyword evidence="1" id="KW-0378">Hydrolase</keyword>
<reference evidence="5" key="1">
    <citation type="journal article" date="2019" name="Nat. Commun.">
        <title>The genome of broomcorn millet.</title>
        <authorList>
            <person name="Zou C."/>
            <person name="Miki D."/>
            <person name="Li D."/>
            <person name="Tang Q."/>
            <person name="Xiao L."/>
            <person name="Rajput S."/>
            <person name="Deng P."/>
            <person name="Jia W."/>
            <person name="Huang R."/>
            <person name="Zhang M."/>
            <person name="Sun Y."/>
            <person name="Hu J."/>
            <person name="Fu X."/>
            <person name="Schnable P.S."/>
            <person name="Li F."/>
            <person name="Zhang H."/>
            <person name="Feng B."/>
            <person name="Zhu X."/>
            <person name="Liu R."/>
            <person name="Schnable J.C."/>
            <person name="Zhu J.-K."/>
            <person name="Zhang H."/>
        </authorList>
    </citation>
    <scope>NUCLEOTIDE SEQUENCE [LARGE SCALE GENOMIC DNA]</scope>
</reference>
<dbReference type="PROSITE" id="PS00525">
    <property type="entry name" value="RIBOSOMAL_L6_1"/>
    <property type="match status" value="1"/>
</dbReference>
<dbReference type="FunFam" id="3.90.950.10:FF:000008">
    <property type="entry name" value="Maf-like protein, expressed"/>
    <property type="match status" value="1"/>
</dbReference>
<dbReference type="PANTHER" id="PTHR43213">
    <property type="entry name" value="BIFUNCTIONAL DTTP/UTP PYROPHOSPHATASE/METHYLTRANSFERASE PROTEIN-RELATED"/>
    <property type="match status" value="1"/>
</dbReference>
<proteinExistence type="inferred from homology"/>
<evidence type="ECO:0000256" key="1">
    <source>
        <dbReference type="ARBA" id="ARBA00022801"/>
    </source>
</evidence>
<dbReference type="Gene3D" id="3.90.950.10">
    <property type="match status" value="1"/>
</dbReference>
<accession>A0A3L6TQR2</accession>
<dbReference type="GO" id="GO:0006412">
    <property type="term" value="P:translation"/>
    <property type="evidence" value="ECO:0007669"/>
    <property type="project" value="InterPro"/>
</dbReference>
<dbReference type="PANTHER" id="PTHR43213:SF3">
    <property type="entry name" value="MAF-LIKE PROTEIN, EXPRESSED"/>
    <property type="match status" value="1"/>
</dbReference>
<dbReference type="SUPFAM" id="SSF56053">
    <property type="entry name" value="Ribosomal protein L6"/>
    <property type="match status" value="1"/>
</dbReference>
<dbReference type="GO" id="GO:0019843">
    <property type="term" value="F:rRNA binding"/>
    <property type="evidence" value="ECO:0007669"/>
    <property type="project" value="InterPro"/>
</dbReference>
<dbReference type="AlphaFoldDB" id="A0A3L6TQR2"/>
<evidence type="ECO:0000256" key="2">
    <source>
        <dbReference type="RuleBase" id="RU003869"/>
    </source>
</evidence>
<sequence length="310" mass="34194">MASISSTTSFPFKIILGSSSPARREILADMGYEFTVMSADIDEKAIRKDKPEELVKALAEVKAEAIKLKLHDDCGSDSDQTTLLITSDQVMVSKGVIPERPRSAEEAREFIKGHSDDRAFAVNFVLVTNLSTGATKGGWDIPEIKFQNIPDEFIGRVVKQGEMTCVAGGLKLTHPSPSVLPFIKELVGTADSVRGLPREPTERLIRESLEAKAELLDLVGVGFKARSERQGRELFLKLGYSHEVQFTAPPAVRVFCFKPNIICCTGIDKDRVHQFAGAVRSCKPPEVYKGKGVLYIDEFIKLKPGKKQKK</sequence>
<dbReference type="EMBL" id="PQIB02000001">
    <property type="protein sequence ID" value="RLN42637.1"/>
    <property type="molecule type" value="Genomic_DNA"/>
</dbReference>
<comment type="similarity">
    <text evidence="2">Belongs to the universal ribosomal protein uL6 family.</text>
</comment>
<keyword evidence="5" id="KW-1185">Reference proteome</keyword>
<feature type="domain" description="Large ribosomal subunit protein uL6 alpha-beta" evidence="3">
    <location>
        <begin position="220"/>
        <end position="295"/>
    </location>
</feature>
<dbReference type="STRING" id="4540.A0A3L6TQR2"/>
<protein>
    <recommendedName>
        <fullName evidence="3">Large ribosomal subunit protein uL6 alpha-beta domain-containing protein</fullName>
    </recommendedName>
</protein>
<dbReference type="InterPro" id="IPR003697">
    <property type="entry name" value="Maf-like"/>
</dbReference>
<dbReference type="GO" id="GO:0047429">
    <property type="term" value="F:nucleoside triphosphate diphosphatase activity"/>
    <property type="evidence" value="ECO:0007669"/>
    <property type="project" value="InterPro"/>
</dbReference>
<organism evidence="4 5">
    <name type="scientific">Panicum miliaceum</name>
    <name type="common">Proso millet</name>
    <name type="synonym">Broomcorn millet</name>
    <dbReference type="NCBI Taxonomy" id="4540"/>
    <lineage>
        <taxon>Eukaryota</taxon>
        <taxon>Viridiplantae</taxon>
        <taxon>Streptophyta</taxon>
        <taxon>Embryophyta</taxon>
        <taxon>Tracheophyta</taxon>
        <taxon>Spermatophyta</taxon>
        <taxon>Magnoliopsida</taxon>
        <taxon>Liliopsida</taxon>
        <taxon>Poales</taxon>
        <taxon>Poaceae</taxon>
        <taxon>PACMAD clade</taxon>
        <taxon>Panicoideae</taxon>
        <taxon>Panicodae</taxon>
        <taxon>Paniceae</taxon>
        <taxon>Panicinae</taxon>
        <taxon>Panicum</taxon>
        <taxon>Panicum sect. Panicum</taxon>
    </lineage>
</organism>
<dbReference type="GO" id="GO:0005840">
    <property type="term" value="C:ribosome"/>
    <property type="evidence" value="ECO:0007669"/>
    <property type="project" value="UniProtKB-KW"/>
</dbReference>
<dbReference type="InterPro" id="IPR036789">
    <property type="entry name" value="Ribosomal_uL6-like_a/b-dom_sf"/>
</dbReference>
<dbReference type="InterPro" id="IPR020040">
    <property type="entry name" value="Ribosomal_uL6_a/b-dom"/>
</dbReference>